<evidence type="ECO:0000313" key="2">
    <source>
        <dbReference type="EMBL" id="MBB5997309.1"/>
    </source>
</evidence>
<dbReference type="RefSeq" id="WP_184633598.1">
    <property type="nucleotide sequence ID" value="NZ_BAABKT010000004.1"/>
</dbReference>
<gene>
    <name evidence="2" type="ORF">HNR25_001060</name>
</gene>
<evidence type="ECO:0000313" key="3">
    <source>
        <dbReference type="Proteomes" id="UP000578077"/>
    </source>
</evidence>
<comment type="caution">
    <text evidence="2">The sequence shown here is derived from an EMBL/GenBank/DDBJ whole genome shotgun (WGS) entry which is preliminary data.</text>
</comment>
<accession>A0A841E7N0</accession>
<sequence length="172" mass="18747">MTTLVATVFVSSASADSEQDPSPALPTEESAPSPVATAESNESKEDIEDTSVDILSIEKSKGSRFTALTARITNNGLDNLPMSAFDNDVYDYREAQPSGIKLDVAGQTRHHPIMDAEKYCLCSGYASRTPFVPIIQPNESVDYWMLYNLPADTQQVTVEIPGFDPIEDVPVE</sequence>
<dbReference type="AlphaFoldDB" id="A0A841E7N0"/>
<dbReference type="EMBL" id="JACHLY010000001">
    <property type="protein sequence ID" value="MBB5997309.1"/>
    <property type="molecule type" value="Genomic_DNA"/>
</dbReference>
<reference evidence="2 3" key="1">
    <citation type="submission" date="2020-08" db="EMBL/GenBank/DDBJ databases">
        <title>Sequencing the genomes of 1000 actinobacteria strains.</title>
        <authorList>
            <person name="Klenk H.-P."/>
        </authorList>
    </citation>
    <scope>NUCLEOTIDE SEQUENCE [LARGE SCALE GENOMIC DNA]</scope>
    <source>
        <strain evidence="2 3">DSM 44593</strain>
    </source>
</reference>
<evidence type="ECO:0000256" key="1">
    <source>
        <dbReference type="SAM" id="MobiDB-lite"/>
    </source>
</evidence>
<proteinExistence type="predicted"/>
<name>A0A841E7N0_9ACTN</name>
<feature type="region of interest" description="Disordered" evidence="1">
    <location>
        <begin position="10"/>
        <end position="49"/>
    </location>
</feature>
<evidence type="ECO:0008006" key="4">
    <source>
        <dbReference type="Google" id="ProtNLM"/>
    </source>
</evidence>
<protein>
    <recommendedName>
        <fullName evidence="4">DUF4352 domain-containing protein</fullName>
    </recommendedName>
</protein>
<organism evidence="2 3">
    <name type="scientific">Streptomonospora salina</name>
    <dbReference type="NCBI Taxonomy" id="104205"/>
    <lineage>
        <taxon>Bacteria</taxon>
        <taxon>Bacillati</taxon>
        <taxon>Actinomycetota</taxon>
        <taxon>Actinomycetes</taxon>
        <taxon>Streptosporangiales</taxon>
        <taxon>Nocardiopsidaceae</taxon>
        <taxon>Streptomonospora</taxon>
    </lineage>
</organism>
<dbReference type="Proteomes" id="UP000578077">
    <property type="component" value="Unassembled WGS sequence"/>
</dbReference>
<keyword evidence="3" id="KW-1185">Reference proteome</keyword>